<reference evidence="1 2" key="1">
    <citation type="submission" date="2018-08" db="EMBL/GenBank/DDBJ databases">
        <title>Muricauda nanhaiensis sp. nov., isolated from seawater of the South China Sea.</title>
        <authorList>
            <person name="Dang Y."/>
        </authorList>
    </citation>
    <scope>NUCLEOTIDE SEQUENCE [LARGE SCALE GENOMIC DNA]</scope>
    <source>
        <strain evidence="1 2">SM1704</strain>
    </source>
</reference>
<dbReference type="Proteomes" id="UP000261828">
    <property type="component" value="Unassembled WGS sequence"/>
</dbReference>
<proteinExistence type="predicted"/>
<comment type="caution">
    <text evidence="1">The sequence shown here is derived from an EMBL/GenBank/DDBJ whole genome shotgun (WGS) entry which is preliminary data.</text>
</comment>
<keyword evidence="2" id="KW-1185">Reference proteome</keyword>
<organism evidence="1 2">
    <name type="scientific">Flagellimonas nanhaiensis</name>
    <dbReference type="NCBI Taxonomy" id="2292706"/>
    <lineage>
        <taxon>Bacteria</taxon>
        <taxon>Pseudomonadati</taxon>
        <taxon>Bacteroidota</taxon>
        <taxon>Flavobacteriia</taxon>
        <taxon>Flavobacteriales</taxon>
        <taxon>Flavobacteriaceae</taxon>
        <taxon>Flagellimonas</taxon>
    </lineage>
</organism>
<gene>
    <name evidence="1" type="ORF">DX873_07860</name>
</gene>
<evidence type="ECO:0000313" key="1">
    <source>
        <dbReference type="EMBL" id="RDY59304.1"/>
    </source>
</evidence>
<dbReference type="AlphaFoldDB" id="A0A371JP55"/>
<protein>
    <submittedName>
        <fullName evidence="1">Uncharacterized protein</fullName>
    </submittedName>
</protein>
<sequence>MKRTMKKVIILGEVMLRLSPPGFLRFSLVNNFETGAICFGMVSKPALKGILIKRQLDLFKKGAEQLMVSFAKSKRSWNE</sequence>
<accession>A0A371JP55</accession>
<name>A0A371JP55_9FLAO</name>
<evidence type="ECO:0000313" key="2">
    <source>
        <dbReference type="Proteomes" id="UP000261828"/>
    </source>
</evidence>
<dbReference type="EMBL" id="QTJX01000002">
    <property type="protein sequence ID" value="RDY59304.1"/>
    <property type="molecule type" value="Genomic_DNA"/>
</dbReference>